<dbReference type="GO" id="GO:0015344">
    <property type="term" value="F:siderophore uptake transmembrane transporter activity"/>
    <property type="evidence" value="ECO:0007669"/>
    <property type="project" value="TreeGrafter"/>
</dbReference>
<gene>
    <name evidence="4" type="ORF">L284_09365</name>
</gene>
<dbReference type="PANTHER" id="PTHR32552:SF74">
    <property type="entry name" value="HYDROXAMATE SIDEROPHORE RECEPTOR FHUE"/>
    <property type="match status" value="1"/>
</dbReference>
<keyword evidence="1" id="KW-0813">Transport</keyword>
<organism evidence="4 5">
    <name type="scientific">Novosphingobium lindaniclasticum LE124</name>
    <dbReference type="NCBI Taxonomy" id="1096930"/>
    <lineage>
        <taxon>Bacteria</taxon>
        <taxon>Pseudomonadati</taxon>
        <taxon>Pseudomonadota</taxon>
        <taxon>Alphaproteobacteria</taxon>
        <taxon>Sphingomonadales</taxon>
        <taxon>Sphingomonadaceae</taxon>
        <taxon>Novosphingobium</taxon>
    </lineage>
</organism>
<dbReference type="InterPro" id="IPR037066">
    <property type="entry name" value="Plug_dom_sf"/>
</dbReference>
<keyword evidence="1" id="KW-0812">Transmembrane</keyword>
<dbReference type="EMBL" id="ATHL01000067">
    <property type="protein sequence ID" value="EQB16498.1"/>
    <property type="molecule type" value="Genomic_DNA"/>
</dbReference>
<evidence type="ECO:0000256" key="2">
    <source>
        <dbReference type="SAM" id="SignalP"/>
    </source>
</evidence>
<keyword evidence="1" id="KW-0998">Cell outer membrane</keyword>
<proteinExistence type="inferred from homology"/>
<keyword evidence="1" id="KW-1134">Transmembrane beta strand</keyword>
<name>T0HWF6_9SPHN</name>
<dbReference type="PATRIC" id="fig|1096930.3.peg.1861"/>
<feature type="domain" description="TonB-dependent receptor plug" evidence="3">
    <location>
        <begin position="56"/>
        <end position="106"/>
    </location>
</feature>
<comment type="caution">
    <text evidence="4">The sequence shown here is derived from an EMBL/GenBank/DDBJ whole genome shotgun (WGS) entry which is preliminary data.</text>
</comment>
<feature type="signal peptide" evidence="2">
    <location>
        <begin position="1"/>
        <end position="17"/>
    </location>
</feature>
<evidence type="ECO:0000256" key="1">
    <source>
        <dbReference type="PROSITE-ProRule" id="PRU01360"/>
    </source>
</evidence>
<keyword evidence="5" id="KW-1185">Reference proteome</keyword>
<dbReference type="AlphaFoldDB" id="T0HWF6"/>
<comment type="similarity">
    <text evidence="1">Belongs to the TonB-dependent receptor family.</text>
</comment>
<dbReference type="InterPro" id="IPR012910">
    <property type="entry name" value="Plug_dom"/>
</dbReference>
<accession>T0HWF6</accession>
<dbReference type="Gene3D" id="2.170.130.10">
    <property type="entry name" value="TonB-dependent receptor, plug domain"/>
    <property type="match status" value="1"/>
</dbReference>
<feature type="chain" id="PRO_5004576790" description="TonB-dependent receptor plug domain-containing protein" evidence="2">
    <location>
        <begin position="18"/>
        <end position="110"/>
    </location>
</feature>
<dbReference type="Proteomes" id="UP000015527">
    <property type="component" value="Unassembled WGS sequence"/>
</dbReference>
<dbReference type="Pfam" id="PF07715">
    <property type="entry name" value="Plug"/>
    <property type="match status" value="1"/>
</dbReference>
<sequence length="110" mass="11756">MTAALLGAPLFAMPALAETEDQASARRGEITVTAIREDDSYAPKKATAAGKTPADILEIPQSVSVVTREQIEDRNFFTIGEALQQVTGITVMPFDGSNPDYRIWGSEIGG</sequence>
<evidence type="ECO:0000313" key="4">
    <source>
        <dbReference type="EMBL" id="EQB16498.1"/>
    </source>
</evidence>
<evidence type="ECO:0000313" key="5">
    <source>
        <dbReference type="Proteomes" id="UP000015527"/>
    </source>
</evidence>
<dbReference type="PANTHER" id="PTHR32552">
    <property type="entry name" value="FERRICHROME IRON RECEPTOR-RELATED"/>
    <property type="match status" value="1"/>
</dbReference>
<dbReference type="SUPFAM" id="SSF56935">
    <property type="entry name" value="Porins"/>
    <property type="match status" value="1"/>
</dbReference>
<dbReference type="eggNOG" id="COG4773">
    <property type="taxonomic scope" value="Bacteria"/>
</dbReference>
<dbReference type="RefSeq" id="WP_021233764.1">
    <property type="nucleotide sequence ID" value="NZ_ATHL01000067.1"/>
</dbReference>
<keyword evidence="1" id="KW-0472">Membrane</keyword>
<dbReference type="InterPro" id="IPR039426">
    <property type="entry name" value="TonB-dep_rcpt-like"/>
</dbReference>
<reference evidence="4 5" key="1">
    <citation type="journal article" date="2013" name="Genome Announc.">
        <title>Genome Sequence of Novosphingobium lindaniclasticum LE124T, Isolated from a Hexachlorocyclohexane Dumpsite.</title>
        <authorList>
            <person name="Saxena A."/>
            <person name="Nayyar N."/>
            <person name="Sangwan N."/>
            <person name="Kumari R."/>
            <person name="Khurana J.P."/>
            <person name="Lal R."/>
        </authorList>
    </citation>
    <scope>NUCLEOTIDE SEQUENCE [LARGE SCALE GENOMIC DNA]</scope>
    <source>
        <strain evidence="4 5">LE124</strain>
    </source>
</reference>
<protein>
    <recommendedName>
        <fullName evidence="3">TonB-dependent receptor plug domain-containing protein</fullName>
    </recommendedName>
</protein>
<keyword evidence="2" id="KW-0732">Signal</keyword>
<dbReference type="GO" id="GO:0009279">
    <property type="term" value="C:cell outer membrane"/>
    <property type="evidence" value="ECO:0007669"/>
    <property type="project" value="UniProtKB-SubCell"/>
</dbReference>
<comment type="subcellular location">
    <subcellularLocation>
        <location evidence="1">Cell outer membrane</location>
        <topology evidence="1">Multi-pass membrane protein</topology>
    </subcellularLocation>
</comment>
<dbReference type="PROSITE" id="PS52016">
    <property type="entry name" value="TONB_DEPENDENT_REC_3"/>
    <property type="match status" value="1"/>
</dbReference>
<evidence type="ECO:0000259" key="3">
    <source>
        <dbReference type="Pfam" id="PF07715"/>
    </source>
</evidence>